<protein>
    <recommendedName>
        <fullName evidence="4">Ribosome biogenesis protein NSA1</fullName>
    </recommendedName>
</protein>
<name>A0A4P6XMC9_9ASCO</name>
<dbReference type="GO" id="GO:0030687">
    <property type="term" value="C:preribosome, large subunit precursor"/>
    <property type="evidence" value="ECO:0007669"/>
    <property type="project" value="TreeGrafter"/>
</dbReference>
<dbReference type="InterPro" id="IPR037379">
    <property type="entry name" value="WDR74/Nsa1"/>
</dbReference>
<comment type="similarity">
    <text evidence="2">Belongs to the NSA1 family.</text>
</comment>
<evidence type="ECO:0000256" key="1">
    <source>
        <dbReference type="ARBA" id="ARBA00002889"/>
    </source>
</evidence>
<reference evidence="7" key="1">
    <citation type="submission" date="2019-03" db="EMBL/GenBank/DDBJ databases">
        <title>Snf2 controls pulcherriminic acid biosynthesis and connects pigmentation and antifungal activity of the yeast Metschnikowia pulcherrima.</title>
        <authorList>
            <person name="Gore-Lloyd D."/>
            <person name="Sumann I."/>
            <person name="Brachmann A.O."/>
            <person name="Schneeberger K."/>
            <person name="Ortiz-Merino R.A."/>
            <person name="Moreno-Beltran M."/>
            <person name="Schlaefli M."/>
            <person name="Kirner P."/>
            <person name="Santos Kron A."/>
            <person name="Wolfe K.H."/>
            <person name="Piel J."/>
            <person name="Ahrens C.H."/>
            <person name="Henk D."/>
            <person name="Freimoser F.M."/>
        </authorList>
    </citation>
    <scope>NUCLEOTIDE SEQUENCE [LARGE SCALE GENOMIC DNA]</scope>
    <source>
        <strain evidence="7">APC 1.2</strain>
    </source>
</reference>
<sequence length="424" mass="47571">MRFFVSADEIGNIKEVVCARGTDTSKKDGQQPEQVQNLLQKDELTAVKTRIVGLKTFEEKWIIASRRGGYLNVYELFGSSEIAEENYKLLHTYKFDVEPKDVPVSLEIFEEKDLAFVAFESGKLFIVYFNGGKFNVAPKMLELPPRQTEKPSTVNAFVANPYVAGIFAYGGKDNDLQIIRLFDAAATFSESEFASSFKLKTLFKADNVEPDHLDMEVPIWITKILFFKGDSKKKFRLVTATNYGHIRKYDTAEDKEPTDSYKVCDRAIVSLVFGSQAQDNIIITDTHTFVAKMSLTQVDKKAHKIISASAGTFWKPSLKLLGKYSEGGNTGAVYGVDTSLGAGLVAFGGLDRYLRVFDIESRKLVLKVYLGTQISAIKLLDGSDGNEEEENEEEAENDEFWNELDEGKEAESEAPVLKKRKRNI</sequence>
<accession>A0A4P6XMC9</accession>
<feature type="region of interest" description="Disordered" evidence="5">
    <location>
        <begin position="381"/>
        <end position="424"/>
    </location>
</feature>
<evidence type="ECO:0000256" key="3">
    <source>
        <dbReference type="ARBA" id="ARBA00011187"/>
    </source>
</evidence>
<dbReference type="InterPro" id="IPR015943">
    <property type="entry name" value="WD40/YVTN_repeat-like_dom_sf"/>
</dbReference>
<dbReference type="PANTHER" id="PTHR16038:SF4">
    <property type="entry name" value="WD REPEAT-CONTAINING PROTEIN 74"/>
    <property type="match status" value="1"/>
</dbReference>
<keyword evidence="7" id="KW-1185">Reference proteome</keyword>
<dbReference type="Gene3D" id="2.130.10.10">
    <property type="entry name" value="YVTN repeat-like/Quinoprotein amine dehydrogenase"/>
    <property type="match status" value="1"/>
</dbReference>
<dbReference type="EMBL" id="CP034458">
    <property type="protein sequence ID" value="QBM88562.1"/>
    <property type="molecule type" value="Genomic_DNA"/>
</dbReference>
<dbReference type="Proteomes" id="UP000292447">
    <property type="component" value="Chromosome III"/>
</dbReference>
<proteinExistence type="inferred from homology"/>
<dbReference type="SUPFAM" id="SSF50978">
    <property type="entry name" value="WD40 repeat-like"/>
    <property type="match status" value="1"/>
</dbReference>
<evidence type="ECO:0000256" key="4">
    <source>
        <dbReference type="ARBA" id="ARBA00014234"/>
    </source>
</evidence>
<dbReference type="GO" id="GO:0005730">
    <property type="term" value="C:nucleolus"/>
    <property type="evidence" value="ECO:0007669"/>
    <property type="project" value="InterPro"/>
</dbReference>
<evidence type="ECO:0000256" key="2">
    <source>
        <dbReference type="ARBA" id="ARBA00007861"/>
    </source>
</evidence>
<comment type="function">
    <text evidence="1">Involved in the biogenesis of the 60S ribosomal subunit.</text>
</comment>
<gene>
    <name evidence="6" type="primary">MPUL0C05330</name>
    <name evidence="6" type="ORF">METSCH_C05330</name>
</gene>
<dbReference type="PANTHER" id="PTHR16038">
    <property type="entry name" value="NOP SEVEN ASSOCIATED PROTEIN 1"/>
    <property type="match status" value="1"/>
</dbReference>
<organism evidence="6 7">
    <name type="scientific">Metschnikowia aff. pulcherrima</name>
    <dbReference type="NCBI Taxonomy" id="2163413"/>
    <lineage>
        <taxon>Eukaryota</taxon>
        <taxon>Fungi</taxon>
        <taxon>Dikarya</taxon>
        <taxon>Ascomycota</taxon>
        <taxon>Saccharomycotina</taxon>
        <taxon>Pichiomycetes</taxon>
        <taxon>Metschnikowiaceae</taxon>
        <taxon>Metschnikowia</taxon>
    </lineage>
</organism>
<dbReference type="STRING" id="2163413.A0A4P6XMC9"/>
<evidence type="ECO:0000313" key="7">
    <source>
        <dbReference type="Proteomes" id="UP000292447"/>
    </source>
</evidence>
<dbReference type="CDD" id="cd22858">
    <property type="entry name" value="Nsa1"/>
    <property type="match status" value="1"/>
</dbReference>
<evidence type="ECO:0000256" key="5">
    <source>
        <dbReference type="SAM" id="MobiDB-lite"/>
    </source>
</evidence>
<dbReference type="GO" id="GO:0042273">
    <property type="term" value="P:ribosomal large subunit biogenesis"/>
    <property type="evidence" value="ECO:0007669"/>
    <property type="project" value="InterPro"/>
</dbReference>
<dbReference type="InterPro" id="IPR036322">
    <property type="entry name" value="WD40_repeat_dom_sf"/>
</dbReference>
<feature type="compositionally biased region" description="Acidic residues" evidence="5">
    <location>
        <begin position="384"/>
        <end position="404"/>
    </location>
</feature>
<dbReference type="AlphaFoldDB" id="A0A4P6XMC9"/>
<evidence type="ECO:0000313" key="6">
    <source>
        <dbReference type="EMBL" id="QBM88562.1"/>
    </source>
</evidence>
<comment type="subunit">
    <text evidence="3">Component of the pre-66S ribosomal particle.</text>
</comment>